<dbReference type="AlphaFoldDB" id="A0A972FS88"/>
<dbReference type="PANTHER" id="PTHR40252">
    <property type="entry name" value="BLR0328 PROTEIN"/>
    <property type="match status" value="1"/>
</dbReference>
<dbReference type="InterPro" id="IPR019494">
    <property type="entry name" value="FIST_C"/>
</dbReference>
<reference evidence="3" key="1">
    <citation type="submission" date="2020-02" db="EMBL/GenBank/DDBJ databases">
        <title>Flavobacterium sp. genome.</title>
        <authorList>
            <person name="Jung H.S."/>
            <person name="Baek J.H."/>
            <person name="Jeon C.O."/>
        </authorList>
    </citation>
    <scope>NUCLEOTIDE SEQUENCE</scope>
    <source>
        <strain evidence="3">SE-s28</strain>
    </source>
</reference>
<name>A0A972FS88_9FLAO</name>
<dbReference type="SMART" id="SM01204">
    <property type="entry name" value="FIST_C"/>
    <property type="match status" value="1"/>
</dbReference>
<dbReference type="EMBL" id="JAAMPU010000092">
    <property type="protein sequence ID" value="NMH26585.1"/>
    <property type="molecule type" value="Genomic_DNA"/>
</dbReference>
<dbReference type="Pfam" id="PF10442">
    <property type="entry name" value="FIST_C"/>
    <property type="match status" value="1"/>
</dbReference>
<feature type="domain" description="FIST" evidence="1">
    <location>
        <begin position="27"/>
        <end position="222"/>
    </location>
</feature>
<organism evidence="3 4">
    <name type="scientific">Flavobacterium silvaticum</name>
    <dbReference type="NCBI Taxonomy" id="1852020"/>
    <lineage>
        <taxon>Bacteria</taxon>
        <taxon>Pseudomonadati</taxon>
        <taxon>Bacteroidota</taxon>
        <taxon>Flavobacteriia</taxon>
        <taxon>Flavobacteriales</taxon>
        <taxon>Flavobacteriaceae</taxon>
        <taxon>Flavobacterium</taxon>
    </lineage>
</organism>
<dbReference type="PANTHER" id="PTHR40252:SF2">
    <property type="entry name" value="BLR0328 PROTEIN"/>
    <property type="match status" value="1"/>
</dbReference>
<evidence type="ECO:0000259" key="1">
    <source>
        <dbReference type="SMART" id="SM00897"/>
    </source>
</evidence>
<evidence type="ECO:0000313" key="4">
    <source>
        <dbReference type="Proteomes" id="UP000712080"/>
    </source>
</evidence>
<sequence>MVAKSIHGNSITSIKTSLEKLRADGFLPTLAITFQSIKQDREALRNLFTAENIDLIGATSSGEFIDGHQSEGEIAILLLDLSRDLYSIVFEQIKGSTIMEAADKISKAALQKFANPSLIVCSTGTDANGEFLDAETLVRAIETGIGAHRYFYGGMAGDDMTFTGSYVFTNERQTDCGILALVLDADKIQTTGQAITGWQKMGLSRKVTKSSGNLIYEIDGLNAVEMYLKYLGKSASVGDREFKVFEELGFTYPFIVERDSNETLLKTPLEIDHVENALRMDVEMAEGDRFWFTMPPDFEIVEEIIHEASQLKKDQGDADALIVFSCAGRPPVLGPLVTSENDGLAEVWNSPMAGFFTYGEYGRAKNGKQHFHSGACCWVALTEK</sequence>
<gene>
    <name evidence="3" type="ORF">G6047_00945</name>
</gene>
<evidence type="ECO:0000313" key="3">
    <source>
        <dbReference type="EMBL" id="NMH26585.1"/>
    </source>
</evidence>
<evidence type="ECO:0000259" key="2">
    <source>
        <dbReference type="SMART" id="SM01204"/>
    </source>
</evidence>
<evidence type="ECO:0008006" key="5">
    <source>
        <dbReference type="Google" id="ProtNLM"/>
    </source>
</evidence>
<comment type="caution">
    <text evidence="3">The sequence shown here is derived from an EMBL/GenBank/DDBJ whole genome shotgun (WGS) entry which is preliminary data.</text>
</comment>
<dbReference type="Proteomes" id="UP000712080">
    <property type="component" value="Unassembled WGS sequence"/>
</dbReference>
<dbReference type="RefSeq" id="WP_169525528.1">
    <property type="nucleotide sequence ID" value="NZ_JAAMPU010000092.1"/>
</dbReference>
<dbReference type="Pfam" id="PF08495">
    <property type="entry name" value="FIST"/>
    <property type="match status" value="1"/>
</dbReference>
<protein>
    <recommendedName>
        <fullName evidence="5">FIST C-domain domain-containing protein</fullName>
    </recommendedName>
</protein>
<dbReference type="InterPro" id="IPR013702">
    <property type="entry name" value="FIST_domain_N"/>
</dbReference>
<dbReference type="SMART" id="SM00897">
    <property type="entry name" value="FIST"/>
    <property type="match status" value="1"/>
</dbReference>
<keyword evidence="4" id="KW-1185">Reference proteome</keyword>
<feature type="domain" description="FIST C-domain" evidence="2">
    <location>
        <begin position="223"/>
        <end position="364"/>
    </location>
</feature>
<accession>A0A972FS88</accession>
<proteinExistence type="predicted"/>